<evidence type="ECO:0000313" key="3">
    <source>
        <dbReference type="Proteomes" id="UP000635885"/>
    </source>
</evidence>
<evidence type="ECO:0000256" key="1">
    <source>
        <dbReference type="SAM" id="SignalP"/>
    </source>
</evidence>
<name>A0ABQ1LPP9_9BACT</name>
<comment type="caution">
    <text evidence="2">The sequence shown here is derived from an EMBL/GenBank/DDBJ whole genome shotgun (WGS) entry which is preliminary data.</text>
</comment>
<dbReference type="SUPFAM" id="SSF56925">
    <property type="entry name" value="OMPA-like"/>
    <property type="match status" value="1"/>
</dbReference>
<proteinExistence type="predicted"/>
<keyword evidence="1" id="KW-0732">Signal</keyword>
<dbReference type="InterPro" id="IPR011250">
    <property type="entry name" value="OMP/PagP_B-barrel"/>
</dbReference>
<dbReference type="Proteomes" id="UP000635885">
    <property type="component" value="Unassembled WGS sequence"/>
</dbReference>
<dbReference type="Gene3D" id="2.40.160.20">
    <property type="match status" value="1"/>
</dbReference>
<evidence type="ECO:0008006" key="4">
    <source>
        <dbReference type="Google" id="ProtNLM"/>
    </source>
</evidence>
<feature type="signal peptide" evidence="1">
    <location>
        <begin position="1"/>
        <end position="19"/>
    </location>
</feature>
<organism evidence="2 3">
    <name type="scientific">Belliella aquatica</name>
    <dbReference type="NCBI Taxonomy" id="1323734"/>
    <lineage>
        <taxon>Bacteria</taxon>
        <taxon>Pseudomonadati</taxon>
        <taxon>Bacteroidota</taxon>
        <taxon>Cytophagia</taxon>
        <taxon>Cytophagales</taxon>
        <taxon>Cyclobacteriaceae</taxon>
        <taxon>Belliella</taxon>
    </lineage>
</organism>
<protein>
    <recommendedName>
        <fullName evidence="4">Outer membrane protein beta-barrel domain-containing protein</fullName>
    </recommendedName>
</protein>
<feature type="chain" id="PRO_5046849000" description="Outer membrane protein beta-barrel domain-containing protein" evidence="1">
    <location>
        <begin position="20"/>
        <end position="205"/>
    </location>
</feature>
<reference evidence="3" key="1">
    <citation type="journal article" date="2019" name="Int. J. Syst. Evol. Microbiol.">
        <title>The Global Catalogue of Microorganisms (GCM) 10K type strain sequencing project: providing services to taxonomists for standard genome sequencing and annotation.</title>
        <authorList>
            <consortium name="The Broad Institute Genomics Platform"/>
            <consortium name="The Broad Institute Genome Sequencing Center for Infectious Disease"/>
            <person name="Wu L."/>
            <person name="Ma J."/>
        </authorList>
    </citation>
    <scope>NUCLEOTIDE SEQUENCE [LARGE SCALE GENOMIC DNA]</scope>
    <source>
        <strain evidence="3">CGMCC 1.12479</strain>
    </source>
</reference>
<evidence type="ECO:0000313" key="2">
    <source>
        <dbReference type="EMBL" id="GGC26504.1"/>
    </source>
</evidence>
<sequence>MKFKILLPALFLFFSVAHAQEIKIDAGLGLGTTFDNGAFGPGKVLATAALNYRTVSRFDFSLDFLTTGQLSFSERKPIITTANFDMYNSRLANWTNVMFFTRYKFAIKDPRRYAFIGAGLGLSHVSQRVNTNDTRRVYKNNFAAGLEAGLVRNNITLGLRFITPVEAPTFQEINEADGREVVYPEATFIPLMFYVKYDIVRVWKR</sequence>
<dbReference type="RefSeq" id="WP_188438703.1">
    <property type="nucleotide sequence ID" value="NZ_BMFD01000001.1"/>
</dbReference>
<accession>A0ABQ1LPP9</accession>
<gene>
    <name evidence="2" type="ORF">GCM10010993_01920</name>
</gene>
<keyword evidence="3" id="KW-1185">Reference proteome</keyword>
<dbReference type="EMBL" id="BMFD01000001">
    <property type="protein sequence ID" value="GGC26504.1"/>
    <property type="molecule type" value="Genomic_DNA"/>
</dbReference>